<dbReference type="SUPFAM" id="SSF53098">
    <property type="entry name" value="Ribonuclease H-like"/>
    <property type="match status" value="1"/>
</dbReference>
<dbReference type="Pfam" id="PF13456">
    <property type="entry name" value="RVT_3"/>
    <property type="match status" value="1"/>
</dbReference>
<dbReference type="GO" id="GO:0004523">
    <property type="term" value="F:RNA-DNA hybrid ribonuclease activity"/>
    <property type="evidence" value="ECO:0007669"/>
    <property type="project" value="InterPro"/>
</dbReference>
<dbReference type="InterPro" id="IPR044730">
    <property type="entry name" value="RNase_H-like_dom_plant"/>
</dbReference>
<dbReference type="PANTHER" id="PTHR47074">
    <property type="entry name" value="BNAC02G40300D PROTEIN"/>
    <property type="match status" value="1"/>
</dbReference>
<protein>
    <recommendedName>
        <fullName evidence="1">RNase H type-1 domain-containing protein</fullName>
    </recommendedName>
</protein>
<dbReference type="PANTHER" id="PTHR47074:SF11">
    <property type="entry name" value="REVERSE TRANSCRIPTASE-LIKE PROTEIN"/>
    <property type="match status" value="1"/>
</dbReference>
<dbReference type="InterPro" id="IPR002156">
    <property type="entry name" value="RNaseH_domain"/>
</dbReference>
<feature type="domain" description="RNase H type-1" evidence="1">
    <location>
        <begin position="10"/>
        <end position="67"/>
    </location>
</feature>
<dbReference type="OrthoDB" id="696168at2759"/>
<reference evidence="2" key="1">
    <citation type="submission" date="2020-10" db="EMBL/GenBank/DDBJ databases">
        <authorList>
            <person name="Han B."/>
            <person name="Lu T."/>
            <person name="Zhao Q."/>
            <person name="Huang X."/>
            <person name="Zhao Y."/>
        </authorList>
    </citation>
    <scope>NUCLEOTIDE SEQUENCE</scope>
</reference>
<name>A0A811NSN7_9POAL</name>
<proteinExistence type="predicted"/>
<keyword evidence="3" id="KW-1185">Reference proteome</keyword>
<dbReference type="EMBL" id="CAJGYO010000005">
    <property type="protein sequence ID" value="CAD6230198.1"/>
    <property type="molecule type" value="Genomic_DNA"/>
</dbReference>
<evidence type="ECO:0000259" key="1">
    <source>
        <dbReference type="Pfam" id="PF13456"/>
    </source>
</evidence>
<organism evidence="2 3">
    <name type="scientific">Miscanthus lutarioriparius</name>
    <dbReference type="NCBI Taxonomy" id="422564"/>
    <lineage>
        <taxon>Eukaryota</taxon>
        <taxon>Viridiplantae</taxon>
        <taxon>Streptophyta</taxon>
        <taxon>Embryophyta</taxon>
        <taxon>Tracheophyta</taxon>
        <taxon>Spermatophyta</taxon>
        <taxon>Magnoliopsida</taxon>
        <taxon>Liliopsida</taxon>
        <taxon>Poales</taxon>
        <taxon>Poaceae</taxon>
        <taxon>PACMAD clade</taxon>
        <taxon>Panicoideae</taxon>
        <taxon>Andropogonodae</taxon>
        <taxon>Andropogoneae</taxon>
        <taxon>Saccharinae</taxon>
        <taxon>Miscanthus</taxon>
    </lineage>
</organism>
<dbReference type="InterPro" id="IPR012337">
    <property type="entry name" value="RNaseH-like_sf"/>
</dbReference>
<dbReference type="CDD" id="cd06222">
    <property type="entry name" value="RNase_H_like"/>
    <property type="match status" value="1"/>
</dbReference>
<dbReference type="InterPro" id="IPR052929">
    <property type="entry name" value="RNase_H-like_EbsB-rel"/>
</dbReference>
<dbReference type="InterPro" id="IPR036397">
    <property type="entry name" value="RNaseH_sf"/>
</dbReference>
<dbReference type="Gene3D" id="3.30.420.10">
    <property type="entry name" value="Ribonuclease H-like superfamily/Ribonuclease H"/>
    <property type="match status" value="1"/>
</dbReference>
<dbReference type="AlphaFoldDB" id="A0A811NSN7"/>
<dbReference type="GO" id="GO:0003676">
    <property type="term" value="F:nucleic acid binding"/>
    <property type="evidence" value="ECO:0007669"/>
    <property type="project" value="InterPro"/>
</dbReference>
<evidence type="ECO:0000313" key="2">
    <source>
        <dbReference type="EMBL" id="CAD6230198.1"/>
    </source>
</evidence>
<gene>
    <name evidence="2" type="ORF">NCGR_LOCUS20589</name>
</gene>
<comment type="caution">
    <text evidence="2">The sequence shown here is derived from an EMBL/GenBank/DDBJ whole genome shotgun (WGS) entry which is preliminary data.</text>
</comment>
<evidence type="ECO:0000313" key="3">
    <source>
        <dbReference type="Proteomes" id="UP000604825"/>
    </source>
</evidence>
<sequence>MPEEGTLKINVDGAFSQESGTGATGAVLRGNSGNFLATSARWLESLGSALLAEAEALWDGVQLIPEGIGERIKCRDGFSKASFVVEQQKETPVRDHCNPGHN</sequence>
<accession>A0A811NSN7</accession>
<dbReference type="Proteomes" id="UP000604825">
    <property type="component" value="Unassembled WGS sequence"/>
</dbReference>